<comment type="cofactor">
    <cofactor evidence="1">
        <name>Mg(2+)</name>
        <dbReference type="ChEBI" id="CHEBI:18420"/>
    </cofactor>
</comment>
<dbReference type="GO" id="GO:0005524">
    <property type="term" value="F:ATP binding"/>
    <property type="evidence" value="ECO:0007669"/>
    <property type="project" value="UniProtKB-KW"/>
</dbReference>
<dbReference type="CDD" id="cd05403">
    <property type="entry name" value="NT_KNTase_like"/>
    <property type="match status" value="1"/>
</dbReference>
<protein>
    <submittedName>
        <fullName evidence="9">DNA polymerase subunit beta</fullName>
    </submittedName>
</protein>
<comment type="caution">
    <text evidence="9">The sequence shown here is derived from an EMBL/GenBank/DDBJ whole genome shotgun (WGS) entry which is preliminary data.</text>
</comment>
<evidence type="ECO:0000313" key="9">
    <source>
        <dbReference type="EMBL" id="NEZ56628.1"/>
    </source>
</evidence>
<evidence type="ECO:0000256" key="4">
    <source>
        <dbReference type="ARBA" id="ARBA00022723"/>
    </source>
</evidence>
<name>A0A6M0RK47_9CYAN</name>
<accession>A0A6M0RK47</accession>
<dbReference type="GO" id="GO:0046872">
    <property type="term" value="F:metal ion binding"/>
    <property type="evidence" value="ECO:0007669"/>
    <property type="project" value="UniProtKB-KW"/>
</dbReference>
<keyword evidence="5" id="KW-0547">Nucleotide-binding</keyword>
<evidence type="ECO:0000313" key="10">
    <source>
        <dbReference type="Proteomes" id="UP000481033"/>
    </source>
</evidence>
<organism evidence="9 10">
    <name type="scientific">Adonisia turfae CCMR0081</name>
    <dbReference type="NCBI Taxonomy" id="2292702"/>
    <lineage>
        <taxon>Bacteria</taxon>
        <taxon>Bacillati</taxon>
        <taxon>Cyanobacteriota</taxon>
        <taxon>Adonisia</taxon>
        <taxon>Adonisia turfae</taxon>
    </lineage>
</organism>
<dbReference type="InterPro" id="IPR052038">
    <property type="entry name" value="Type-VII_TA_antitoxin"/>
</dbReference>
<dbReference type="InterPro" id="IPR041633">
    <property type="entry name" value="Polbeta"/>
</dbReference>
<dbReference type="Gene3D" id="3.30.460.10">
    <property type="entry name" value="Beta Polymerase, domain 2"/>
    <property type="match status" value="1"/>
</dbReference>
<dbReference type="InterPro" id="IPR043519">
    <property type="entry name" value="NT_sf"/>
</dbReference>
<keyword evidence="2" id="KW-0808">Transferase</keyword>
<keyword evidence="10" id="KW-1185">Reference proteome</keyword>
<dbReference type="EMBL" id="QXHD01000004">
    <property type="protein sequence ID" value="NEZ56628.1"/>
    <property type="molecule type" value="Genomic_DNA"/>
</dbReference>
<evidence type="ECO:0000256" key="1">
    <source>
        <dbReference type="ARBA" id="ARBA00001946"/>
    </source>
</evidence>
<dbReference type="Pfam" id="PF18765">
    <property type="entry name" value="Polbeta"/>
    <property type="match status" value="1"/>
</dbReference>
<evidence type="ECO:0000256" key="2">
    <source>
        <dbReference type="ARBA" id="ARBA00022679"/>
    </source>
</evidence>
<reference evidence="9 10" key="1">
    <citation type="journal article" date="2020" name="Microb. Ecol.">
        <title>Ecogenomics of the Marine Benthic Filamentous Cyanobacterium Adonisia.</title>
        <authorList>
            <person name="Walter J.M."/>
            <person name="Coutinho F.H."/>
            <person name="Leomil L."/>
            <person name="Hargreaves P.I."/>
            <person name="Campeao M.E."/>
            <person name="Vieira V.V."/>
            <person name="Silva B.S."/>
            <person name="Fistarol G.O."/>
            <person name="Salomon P.S."/>
            <person name="Sawabe T."/>
            <person name="Mino S."/>
            <person name="Hosokawa M."/>
            <person name="Miyashita H."/>
            <person name="Maruyama F."/>
            <person name="van Verk M.C."/>
            <person name="Dutilh B.E."/>
            <person name="Thompson C.C."/>
            <person name="Thompson F.L."/>
        </authorList>
    </citation>
    <scope>NUCLEOTIDE SEQUENCE [LARGE SCALE GENOMIC DNA]</scope>
    <source>
        <strain evidence="9 10">CCMR0081</strain>
    </source>
</reference>
<dbReference type="PANTHER" id="PTHR33571">
    <property type="entry name" value="SSL8005 PROTEIN"/>
    <property type="match status" value="1"/>
</dbReference>
<keyword evidence="6" id="KW-0067">ATP-binding</keyword>
<proteinExistence type="predicted"/>
<evidence type="ECO:0000256" key="3">
    <source>
        <dbReference type="ARBA" id="ARBA00022695"/>
    </source>
</evidence>
<dbReference type="RefSeq" id="WP_163698623.1">
    <property type="nucleotide sequence ID" value="NZ_QXHD01000004.1"/>
</dbReference>
<evidence type="ECO:0000256" key="7">
    <source>
        <dbReference type="ARBA" id="ARBA00022842"/>
    </source>
</evidence>
<dbReference type="AlphaFoldDB" id="A0A6M0RK47"/>
<keyword evidence="7" id="KW-0460">Magnesium</keyword>
<dbReference type="GO" id="GO:0016779">
    <property type="term" value="F:nucleotidyltransferase activity"/>
    <property type="evidence" value="ECO:0007669"/>
    <property type="project" value="UniProtKB-KW"/>
</dbReference>
<feature type="domain" description="Polymerase beta nucleotidyltransferase" evidence="8">
    <location>
        <begin position="29"/>
        <end position="123"/>
    </location>
</feature>
<keyword evidence="3" id="KW-0548">Nucleotidyltransferase</keyword>
<evidence type="ECO:0000259" key="8">
    <source>
        <dbReference type="Pfam" id="PF18765"/>
    </source>
</evidence>
<evidence type="ECO:0000256" key="5">
    <source>
        <dbReference type="ARBA" id="ARBA00022741"/>
    </source>
</evidence>
<dbReference type="Proteomes" id="UP000481033">
    <property type="component" value="Unassembled WGS sequence"/>
</dbReference>
<evidence type="ECO:0000256" key="6">
    <source>
        <dbReference type="ARBA" id="ARBA00022840"/>
    </source>
</evidence>
<sequence>MQSTGSESSISESSVLDILKKRLQVDYDQIVKFCEQFGIVELGVFGSVLRDDFRPDGENPSDVDLLIEFAPEQKLTWPMWLDLQETSEKLFKRKVDLVQKHLLENPYRRAEILKTNRIIYERS</sequence>
<gene>
    <name evidence="9" type="ORF">DXZ20_13265</name>
</gene>
<dbReference type="SUPFAM" id="SSF81301">
    <property type="entry name" value="Nucleotidyltransferase"/>
    <property type="match status" value="1"/>
</dbReference>
<dbReference type="PANTHER" id="PTHR33571:SF12">
    <property type="entry name" value="BSL3053 PROTEIN"/>
    <property type="match status" value="1"/>
</dbReference>
<keyword evidence="4" id="KW-0479">Metal-binding</keyword>